<name>A0ABV1K1I7_9PSEU</name>
<dbReference type="EMBL" id="JBEDNP010000023">
    <property type="protein sequence ID" value="MEQ3542090.1"/>
    <property type="molecule type" value="Genomic_DNA"/>
</dbReference>
<protein>
    <submittedName>
        <fullName evidence="1">Uncharacterized protein</fullName>
    </submittedName>
</protein>
<comment type="caution">
    <text evidence="1">The sequence shown here is derived from an EMBL/GenBank/DDBJ whole genome shotgun (WGS) entry which is preliminary data.</text>
</comment>
<evidence type="ECO:0000313" key="2">
    <source>
        <dbReference type="Proteomes" id="UP001464923"/>
    </source>
</evidence>
<sequence length="121" mass="13435">MRVSVDELRPDVAAWLGRFETTVTEVEAEQLTAAFDRVLARYPSVDQAEERELALLGVKGVVLREQSLEQVGTAWQQARDAERAAMYRLTGAMLATTEGSEYRLATRAGVHRSTVRKALGK</sequence>
<accession>A0ABV1K1I7</accession>
<dbReference type="RefSeq" id="WP_345651124.1">
    <property type="nucleotide sequence ID" value="NZ_BAABLY010000073.1"/>
</dbReference>
<reference evidence="1 2" key="1">
    <citation type="submission" date="2024-03" db="EMBL/GenBank/DDBJ databases">
        <title>Draft genome sequence of Pseudonocardia tropica JCM 19149.</title>
        <authorList>
            <person name="Butdee W."/>
            <person name="Duangmal K."/>
        </authorList>
    </citation>
    <scope>NUCLEOTIDE SEQUENCE [LARGE SCALE GENOMIC DNA]</scope>
    <source>
        <strain evidence="1 2">JCM 19149</strain>
    </source>
</reference>
<dbReference type="Proteomes" id="UP001464923">
    <property type="component" value="Unassembled WGS sequence"/>
</dbReference>
<evidence type="ECO:0000313" key="1">
    <source>
        <dbReference type="EMBL" id="MEQ3542090.1"/>
    </source>
</evidence>
<keyword evidence="2" id="KW-1185">Reference proteome</keyword>
<gene>
    <name evidence="1" type="ORF">WHI96_25070</name>
</gene>
<proteinExistence type="predicted"/>
<organism evidence="1 2">
    <name type="scientific">Pseudonocardia tropica</name>
    <dbReference type="NCBI Taxonomy" id="681289"/>
    <lineage>
        <taxon>Bacteria</taxon>
        <taxon>Bacillati</taxon>
        <taxon>Actinomycetota</taxon>
        <taxon>Actinomycetes</taxon>
        <taxon>Pseudonocardiales</taxon>
        <taxon>Pseudonocardiaceae</taxon>
        <taxon>Pseudonocardia</taxon>
    </lineage>
</organism>